<dbReference type="EC" id="5.1.3.-" evidence="3"/>
<evidence type="ECO:0000256" key="2">
    <source>
        <dbReference type="ARBA" id="ARBA00023235"/>
    </source>
</evidence>
<feature type="binding site" evidence="3">
    <location>
        <position position="32"/>
    </location>
    <ligand>
        <name>a divalent metal cation</name>
        <dbReference type="ChEBI" id="CHEBI:60240"/>
    </ligand>
</feature>
<dbReference type="InterPro" id="IPR000056">
    <property type="entry name" value="Ribul_P_3_epim-like"/>
</dbReference>
<keyword evidence="2 3" id="KW-0413">Isomerase</keyword>
<feature type="binding site" evidence="3">
    <location>
        <begin position="175"/>
        <end position="177"/>
    </location>
    <ligand>
        <name>substrate</name>
    </ligand>
</feature>
<comment type="caution">
    <text evidence="3">Lacks conserved residue(s) required for the propagation of feature annotation.</text>
</comment>
<feature type="active site" description="Proton acceptor" evidence="3">
    <location>
        <position position="34"/>
    </location>
</feature>
<dbReference type="EMBL" id="QVEV01000027">
    <property type="protein sequence ID" value="RGC13824.1"/>
    <property type="molecule type" value="Genomic_DNA"/>
</dbReference>
<organism evidence="4 5">
    <name type="scientific">Clostridium innocuum</name>
    <dbReference type="NCBI Taxonomy" id="1522"/>
    <lineage>
        <taxon>Bacteria</taxon>
        <taxon>Bacillati</taxon>
        <taxon>Bacillota</taxon>
        <taxon>Clostridia</taxon>
        <taxon>Eubacteriales</taxon>
        <taxon>Clostridiaceae</taxon>
        <taxon>Clostridium</taxon>
    </lineage>
</organism>
<keyword evidence="3" id="KW-0119">Carbohydrate metabolism</keyword>
<evidence type="ECO:0000313" key="5">
    <source>
        <dbReference type="Proteomes" id="UP000260025"/>
    </source>
</evidence>
<evidence type="ECO:0000256" key="1">
    <source>
        <dbReference type="ARBA" id="ARBA00022723"/>
    </source>
</evidence>
<dbReference type="NCBIfam" id="NF004076">
    <property type="entry name" value="PRK05581.1-4"/>
    <property type="match status" value="1"/>
</dbReference>
<comment type="caution">
    <text evidence="4">The sequence shown here is derived from an EMBL/GenBank/DDBJ whole genome shotgun (WGS) entry which is preliminary data.</text>
</comment>
<feature type="binding site" evidence="3">
    <location>
        <position position="65"/>
    </location>
    <ligand>
        <name>a divalent metal cation</name>
        <dbReference type="ChEBI" id="CHEBI:60240"/>
    </ligand>
</feature>
<reference evidence="4 5" key="1">
    <citation type="submission" date="2018-08" db="EMBL/GenBank/DDBJ databases">
        <title>A genome reference for cultivated species of the human gut microbiota.</title>
        <authorList>
            <person name="Zou Y."/>
            <person name="Xue W."/>
            <person name="Luo G."/>
        </authorList>
    </citation>
    <scope>NUCLEOTIDE SEQUENCE [LARGE SCALE GENOMIC DNA]</scope>
    <source>
        <strain evidence="4 5">OF01-2LB</strain>
    </source>
</reference>
<dbReference type="RefSeq" id="WP_117444002.1">
    <property type="nucleotide sequence ID" value="NZ_JAJFEN010000041.1"/>
</dbReference>
<dbReference type="InterPro" id="IPR011060">
    <property type="entry name" value="RibuloseP-bd_barrel"/>
</dbReference>
<evidence type="ECO:0000256" key="3">
    <source>
        <dbReference type="HAMAP-Rule" id="MF_02226"/>
    </source>
</evidence>
<keyword evidence="1 3" id="KW-0479">Metal-binding</keyword>
<evidence type="ECO:0000313" key="4">
    <source>
        <dbReference type="EMBL" id="RGC13824.1"/>
    </source>
</evidence>
<comment type="function">
    <text evidence="3">Catalyzes the reversible epimerization of D-allulose 6-phosphate to D-fructose 6-phosphate. Can also catalyze with lower efficiency the reversible epimerization of D-ribulose 5-phosphate to D-xylulose 5-phosphate.</text>
</comment>
<dbReference type="PANTHER" id="PTHR11749">
    <property type="entry name" value="RIBULOSE-5-PHOSPHATE-3-EPIMERASE"/>
    <property type="match status" value="1"/>
</dbReference>
<name>A0A3E2VST1_CLOIN</name>
<comment type="cofactor">
    <cofactor evidence="3">
        <name>a divalent metal cation</name>
        <dbReference type="ChEBI" id="CHEBI:60240"/>
    </cofactor>
</comment>
<dbReference type="SUPFAM" id="SSF51366">
    <property type="entry name" value="Ribulose-phoshate binding barrel"/>
    <property type="match status" value="1"/>
</dbReference>
<comment type="catalytic activity">
    <reaction evidence="3">
        <text>D-allulose 6-phosphate = keto-D-fructose 6-phosphate</text>
        <dbReference type="Rhea" id="RHEA:28426"/>
        <dbReference type="ChEBI" id="CHEBI:57579"/>
        <dbReference type="ChEBI" id="CHEBI:61519"/>
    </reaction>
</comment>
<feature type="binding site" evidence="3">
    <location>
        <position position="34"/>
    </location>
    <ligand>
        <name>a divalent metal cation</name>
        <dbReference type="ChEBI" id="CHEBI:60240"/>
    </ligand>
</feature>
<gene>
    <name evidence="4" type="ORF">DXA38_15740</name>
</gene>
<protein>
    <recommendedName>
        <fullName evidence="3">Putative D-allulose-6-phosphate 3-epimerase</fullName>
        <ecNumber evidence="3">5.1.3.-</ecNumber>
    </recommendedName>
</protein>
<dbReference type="Gene3D" id="3.20.20.70">
    <property type="entry name" value="Aldolase class I"/>
    <property type="match status" value="1"/>
</dbReference>
<accession>A0A3E2VST1</accession>
<dbReference type="Proteomes" id="UP000260025">
    <property type="component" value="Unassembled WGS sequence"/>
</dbReference>
<dbReference type="GO" id="GO:0046872">
    <property type="term" value="F:metal ion binding"/>
    <property type="evidence" value="ECO:0007669"/>
    <property type="project" value="UniProtKB-UniRule"/>
</dbReference>
<dbReference type="AlphaFoldDB" id="A0A3E2VST1"/>
<comment type="pathway">
    <text evidence="3">Carbohydrate degradation; D-allose degradation.</text>
</comment>
<dbReference type="GO" id="GO:0034700">
    <property type="term" value="F:allulose 6-phosphate 3-epimerase activity"/>
    <property type="evidence" value="ECO:0007669"/>
    <property type="project" value="UniProtKB-UniRule"/>
</dbReference>
<dbReference type="InterPro" id="IPR043677">
    <property type="entry name" value="AlluloseP_3_epimer_AlsE"/>
</dbReference>
<feature type="binding site" evidence="3">
    <location>
        <position position="65"/>
    </location>
    <ligand>
        <name>substrate</name>
    </ligand>
</feature>
<dbReference type="PROSITE" id="PS01086">
    <property type="entry name" value="RIBUL_P_3_EPIMER_2"/>
    <property type="match status" value="1"/>
</dbReference>
<dbReference type="NCBIfam" id="NF007266">
    <property type="entry name" value="PRK09722.1"/>
    <property type="match status" value="1"/>
</dbReference>
<proteinExistence type="inferred from homology"/>
<sequence length="237" mass="26541">MEPMFSPSLMCMDLLKIREQIQILNMHADFYHIDIMDGHFVRNITLSPDFVKAVARVSSIPLDCHLMVTHPDDYITMLAQAGAAFISPHAETINTDAFRILHKIHALGCKAGIVLNPATPLSYIQHYLHLIDKITIMSVDPGFAGQAFIREMLDKIKEARALKLQHGYRYLIEVDGSCNAATFQELREAGVEVFIVGNSGLFQLDENLHTAWEKMLAQFQGIAASGMHPALTKQRPN</sequence>
<dbReference type="Pfam" id="PF00834">
    <property type="entry name" value="Ribul_P_3_epim"/>
    <property type="match status" value="1"/>
</dbReference>
<dbReference type="CDD" id="cd00429">
    <property type="entry name" value="RPE"/>
    <property type="match status" value="1"/>
</dbReference>
<dbReference type="UniPathway" id="UPA00361"/>
<dbReference type="OrthoDB" id="1645589at2"/>
<feature type="binding site" evidence="3">
    <location>
        <begin position="142"/>
        <end position="145"/>
    </location>
    <ligand>
        <name>substrate</name>
    </ligand>
</feature>
<comment type="similarity">
    <text evidence="3">Belongs to the ribulose-phosphate 3-epimerase family. AlsE subfamily.</text>
</comment>
<dbReference type="HAMAP" id="MF_02226">
    <property type="entry name" value="AlluloseP_3_epimer"/>
    <property type="match status" value="1"/>
</dbReference>
<feature type="active site" description="Proton donor" evidence="3">
    <location>
        <position position="175"/>
    </location>
</feature>
<dbReference type="InterPro" id="IPR013785">
    <property type="entry name" value="Aldolase_TIM"/>
</dbReference>
<dbReference type="GO" id="GO:0019316">
    <property type="term" value="P:D-allose catabolic process"/>
    <property type="evidence" value="ECO:0007669"/>
    <property type="project" value="UniProtKB-UniRule"/>
</dbReference>
<feature type="binding site" evidence="3">
    <location>
        <position position="175"/>
    </location>
    <ligand>
        <name>a divalent metal cation</name>
        <dbReference type="ChEBI" id="CHEBI:60240"/>
    </ligand>
</feature>